<feature type="transmembrane region" description="Helical" evidence="1">
    <location>
        <begin position="93"/>
        <end position="116"/>
    </location>
</feature>
<evidence type="ECO:0000313" key="3">
    <source>
        <dbReference type="RefSeq" id="XP_031569473.1"/>
    </source>
</evidence>
<protein>
    <submittedName>
        <fullName evidence="3">Uncharacterized protein LOC116303975</fullName>
    </submittedName>
</protein>
<feature type="transmembrane region" description="Helical" evidence="1">
    <location>
        <begin position="136"/>
        <end position="156"/>
    </location>
</feature>
<feature type="transmembrane region" description="Helical" evidence="1">
    <location>
        <begin position="21"/>
        <end position="44"/>
    </location>
</feature>
<keyword evidence="1" id="KW-0812">Transmembrane</keyword>
<dbReference type="AlphaFoldDB" id="A0A6P8ITF6"/>
<organism evidence="2 3">
    <name type="scientific">Actinia tenebrosa</name>
    <name type="common">Australian red waratah sea anemone</name>
    <dbReference type="NCBI Taxonomy" id="6105"/>
    <lineage>
        <taxon>Eukaryota</taxon>
        <taxon>Metazoa</taxon>
        <taxon>Cnidaria</taxon>
        <taxon>Anthozoa</taxon>
        <taxon>Hexacorallia</taxon>
        <taxon>Actiniaria</taxon>
        <taxon>Actiniidae</taxon>
        <taxon>Actinia</taxon>
    </lineage>
</organism>
<proteinExistence type="predicted"/>
<dbReference type="Proteomes" id="UP000515163">
    <property type="component" value="Unplaced"/>
</dbReference>
<name>A0A6P8ITF6_ACTTE</name>
<keyword evidence="2" id="KW-1185">Reference proteome</keyword>
<evidence type="ECO:0000256" key="1">
    <source>
        <dbReference type="SAM" id="Phobius"/>
    </source>
</evidence>
<dbReference type="KEGG" id="aten:116303975"/>
<accession>A0A6P8ITF6</accession>
<sequence>MHRRLKDSDEPPYKPLGPKTVVKVLLIIFTCLGFSCMVVAHMAFGDDYTEAYQNRYILYFATHLIGMLESIIILAIFLAQLDLACGARRVFEIANVVMSFGLSILCGISAGLMFYYADKLYNNRLYDTDTEYWKWYTDHLLVAISVGILNSILFLIDATLHANAFR</sequence>
<keyword evidence="1" id="KW-1133">Transmembrane helix</keyword>
<dbReference type="OrthoDB" id="5947728at2759"/>
<keyword evidence="1" id="KW-0472">Membrane</keyword>
<feature type="transmembrane region" description="Helical" evidence="1">
    <location>
        <begin position="56"/>
        <end position="81"/>
    </location>
</feature>
<dbReference type="InParanoid" id="A0A6P8ITF6"/>
<gene>
    <name evidence="3" type="primary">LOC116303975</name>
</gene>
<evidence type="ECO:0000313" key="2">
    <source>
        <dbReference type="Proteomes" id="UP000515163"/>
    </source>
</evidence>
<dbReference type="RefSeq" id="XP_031569473.1">
    <property type="nucleotide sequence ID" value="XM_031713613.1"/>
</dbReference>
<dbReference type="GeneID" id="116303975"/>
<reference evidence="3" key="1">
    <citation type="submission" date="2025-08" db="UniProtKB">
        <authorList>
            <consortium name="RefSeq"/>
        </authorList>
    </citation>
    <scope>IDENTIFICATION</scope>
    <source>
        <tissue evidence="3">Tentacle</tissue>
    </source>
</reference>